<evidence type="ECO:0000256" key="6">
    <source>
        <dbReference type="SAM" id="Phobius"/>
    </source>
</evidence>
<keyword evidence="2" id="KW-1003">Cell membrane</keyword>
<evidence type="ECO:0000256" key="3">
    <source>
        <dbReference type="ARBA" id="ARBA00022692"/>
    </source>
</evidence>
<organism evidence="8 9">
    <name type="scientific">Bacteroides difficilis</name>
    <dbReference type="NCBI Taxonomy" id="2763021"/>
    <lineage>
        <taxon>Bacteria</taxon>
        <taxon>Pseudomonadati</taxon>
        <taxon>Bacteroidota</taxon>
        <taxon>Bacteroidia</taxon>
        <taxon>Bacteroidales</taxon>
        <taxon>Bacteroidaceae</taxon>
        <taxon>Bacteroides</taxon>
    </lineage>
</organism>
<evidence type="ECO:0000256" key="2">
    <source>
        <dbReference type="ARBA" id="ARBA00022475"/>
    </source>
</evidence>
<dbReference type="Gene3D" id="3.30.1120.170">
    <property type="match status" value="1"/>
</dbReference>
<dbReference type="Gene3D" id="3.40.720.10">
    <property type="entry name" value="Alkaline Phosphatase, subunit A"/>
    <property type="match status" value="1"/>
</dbReference>
<evidence type="ECO:0000259" key="7">
    <source>
        <dbReference type="Pfam" id="PF00884"/>
    </source>
</evidence>
<evidence type="ECO:0000313" key="8">
    <source>
        <dbReference type="EMBL" id="MBC5605577.1"/>
    </source>
</evidence>
<evidence type="ECO:0000256" key="4">
    <source>
        <dbReference type="ARBA" id="ARBA00022989"/>
    </source>
</evidence>
<dbReference type="InterPro" id="IPR017850">
    <property type="entry name" value="Alkaline_phosphatase_core_sf"/>
</dbReference>
<feature type="domain" description="Sulfatase N-terminal" evidence="7">
    <location>
        <begin position="230"/>
        <end position="503"/>
    </location>
</feature>
<dbReference type="PANTHER" id="PTHR47371:SF3">
    <property type="entry name" value="PHOSPHOGLYCEROL TRANSFERASE I"/>
    <property type="match status" value="1"/>
</dbReference>
<name>A0ABR7CCQ5_9BACE</name>
<dbReference type="PANTHER" id="PTHR47371">
    <property type="entry name" value="LIPOTEICHOIC ACID SYNTHASE"/>
    <property type="match status" value="1"/>
</dbReference>
<comment type="subcellular location">
    <subcellularLocation>
        <location evidence="1">Cell membrane</location>
        <topology evidence="1">Multi-pass membrane protein</topology>
    </subcellularLocation>
</comment>
<proteinExistence type="predicted"/>
<accession>A0ABR7CCQ5</accession>
<dbReference type="CDD" id="cd16015">
    <property type="entry name" value="LTA_synthase"/>
    <property type="match status" value="1"/>
</dbReference>
<dbReference type="InterPro" id="IPR000917">
    <property type="entry name" value="Sulfatase_N"/>
</dbReference>
<feature type="transmembrane region" description="Helical" evidence="6">
    <location>
        <begin position="136"/>
        <end position="153"/>
    </location>
</feature>
<feature type="transmembrane region" description="Helical" evidence="6">
    <location>
        <begin position="59"/>
        <end position="77"/>
    </location>
</feature>
<dbReference type="InterPro" id="IPR012160">
    <property type="entry name" value="LtaS-like"/>
</dbReference>
<gene>
    <name evidence="8" type="ORF">H8S67_12965</name>
</gene>
<evidence type="ECO:0000256" key="1">
    <source>
        <dbReference type="ARBA" id="ARBA00004651"/>
    </source>
</evidence>
<keyword evidence="4 6" id="KW-1133">Transmembrane helix</keyword>
<dbReference type="Proteomes" id="UP000600600">
    <property type="component" value="Unassembled WGS sequence"/>
</dbReference>
<dbReference type="EMBL" id="JACOOE010000006">
    <property type="protein sequence ID" value="MBC5605577.1"/>
    <property type="molecule type" value="Genomic_DNA"/>
</dbReference>
<evidence type="ECO:0000313" key="9">
    <source>
        <dbReference type="Proteomes" id="UP000600600"/>
    </source>
</evidence>
<dbReference type="InterPro" id="IPR050448">
    <property type="entry name" value="OpgB/LTA_synthase_biosynth"/>
</dbReference>
<dbReference type="SUPFAM" id="SSF53649">
    <property type="entry name" value="Alkaline phosphatase-like"/>
    <property type="match status" value="1"/>
</dbReference>
<protein>
    <submittedName>
        <fullName evidence="8">LTA synthase family protein</fullName>
    </submittedName>
</protein>
<keyword evidence="9" id="KW-1185">Reference proteome</keyword>
<feature type="transmembrane region" description="Helical" evidence="6">
    <location>
        <begin position="105"/>
        <end position="124"/>
    </location>
</feature>
<dbReference type="Pfam" id="PF00884">
    <property type="entry name" value="Sulfatase"/>
    <property type="match status" value="1"/>
</dbReference>
<sequence>MGKSYLYLLLSLSFYVSLLVLNSQLEFSGFNYLTAQCRRFADAMIFAIPILFLYKRRFLFPYIILVNAYLLSNIWYYRNYGTLMPITSYTMIDNLEGLGPSIWNSIQWIDLWIVFPSIAFLLYYNKFMRLFSCGDCRINVKLLAGSVLVVFMIEVPSYILHKPTEYAHPYGLYRNEIIRAYRQFGFINYWIYEVEYLRGCTTEEKMYATKFMETLKQKKPVTPLIEDHKKNLILILVESLQSWPINLLVDGKEITPCLNSLTKEGDVLYFSKVLPQVKGGRSADAQLLLNTGLLPIETGATASLYATHEYPSLPKALAVHGYTSISFLCDDKAYWNQEATTKSYGFEKLYDHMAKGELMVKADENLFKYSVPILEKEQQPFYAQLVTMSGHDAIKTDFQSQFDNLKLENVLVKYNLIITEYVDRCIGEFIKTLKKDGLYEKSIIVITGDHDAMSYNRYEGREKCELSDRYVPLFILNSPLKTKCDKVIGQSDIYPSLLDIMGADDYYFRGLGESIFRNQSDCAVYHTGENAGRCQEDSIIRKKKEMWKLSDILIRMNYFKSCVER</sequence>
<comment type="caution">
    <text evidence="8">The sequence shown here is derived from an EMBL/GenBank/DDBJ whole genome shotgun (WGS) entry which is preliminary data.</text>
</comment>
<keyword evidence="5 6" id="KW-0472">Membrane</keyword>
<dbReference type="PIRSF" id="PIRSF005091">
    <property type="entry name" value="Mmb_sulf_HI1246"/>
    <property type="match status" value="1"/>
</dbReference>
<keyword evidence="3 6" id="KW-0812">Transmembrane</keyword>
<reference evidence="8 9" key="1">
    <citation type="submission" date="2020-08" db="EMBL/GenBank/DDBJ databases">
        <title>Genome public.</title>
        <authorList>
            <person name="Liu C."/>
            <person name="Sun Q."/>
        </authorList>
    </citation>
    <scope>NUCLEOTIDE SEQUENCE [LARGE SCALE GENOMIC DNA]</scope>
    <source>
        <strain evidence="8 9">M27</strain>
    </source>
</reference>
<evidence type="ECO:0000256" key="5">
    <source>
        <dbReference type="ARBA" id="ARBA00023136"/>
    </source>
</evidence>